<organism evidence="1 2">
    <name type="scientific">Caballeronia cordobensis</name>
    <name type="common">Burkholderia cordobensis</name>
    <dbReference type="NCBI Taxonomy" id="1353886"/>
    <lineage>
        <taxon>Bacteria</taxon>
        <taxon>Pseudomonadati</taxon>
        <taxon>Pseudomonadota</taxon>
        <taxon>Betaproteobacteria</taxon>
        <taxon>Burkholderiales</taxon>
        <taxon>Burkholderiaceae</taxon>
        <taxon>Caballeronia</taxon>
    </lineage>
</organism>
<keyword evidence="2" id="KW-1185">Reference proteome</keyword>
<proteinExistence type="predicted"/>
<evidence type="ECO:0000313" key="1">
    <source>
        <dbReference type="EMBL" id="SAL20406.1"/>
    </source>
</evidence>
<protein>
    <submittedName>
        <fullName evidence="1">Uncharacterized protein</fullName>
    </submittedName>
</protein>
<dbReference type="Gene3D" id="1.10.10.10">
    <property type="entry name" value="Winged helix-like DNA-binding domain superfamily/Winged helix DNA-binding domain"/>
    <property type="match status" value="1"/>
</dbReference>
<evidence type="ECO:0000313" key="2">
    <source>
        <dbReference type="Proteomes" id="UP000054740"/>
    </source>
</evidence>
<dbReference type="EMBL" id="FCNY02000002">
    <property type="protein sequence ID" value="SAL20406.1"/>
    <property type="molecule type" value="Genomic_DNA"/>
</dbReference>
<dbReference type="RefSeq" id="WP_053567913.1">
    <property type="nucleotide sequence ID" value="NZ_FCNY02000002.1"/>
</dbReference>
<dbReference type="AlphaFoldDB" id="A0A158FKG4"/>
<dbReference type="InterPro" id="IPR036390">
    <property type="entry name" value="WH_DNA-bd_sf"/>
</dbReference>
<dbReference type="SUPFAM" id="SSF46785">
    <property type="entry name" value="Winged helix' DNA-binding domain"/>
    <property type="match status" value="1"/>
</dbReference>
<accession>A0A158FKG4</accession>
<dbReference type="InterPro" id="IPR036388">
    <property type="entry name" value="WH-like_DNA-bd_sf"/>
</dbReference>
<reference evidence="2" key="1">
    <citation type="submission" date="2016-01" db="EMBL/GenBank/DDBJ databases">
        <authorList>
            <person name="Peeters C."/>
        </authorList>
    </citation>
    <scope>NUCLEOTIDE SEQUENCE [LARGE SCALE GENOMIC DNA]</scope>
</reference>
<dbReference type="Proteomes" id="UP000054740">
    <property type="component" value="Unassembled WGS sequence"/>
</dbReference>
<sequence length="136" mass="15314">MRCTENYARQDLSVRAMPKKTHRVMPMNQRIVLEALRRRGHSTIGAVADELDKSRDATKHVFITLIRQGYIEQTRKSEAKKGNGRAPAIYRWTGKTFPSSAEITSKVEQEARAVSEAITVLFAAMHAMCRIGRLAA</sequence>
<name>A0A158FKG4_CABCO</name>
<gene>
    <name evidence="1" type="ORF">AWB70_01038</name>
</gene>